<gene>
    <name evidence="1" type="ORF">SCABRO_03536</name>
</gene>
<dbReference type="AlphaFoldDB" id="A0A0B0EI10"/>
<dbReference type="EMBL" id="JRYO01000243">
    <property type="protein sequence ID" value="KHE90748.1"/>
    <property type="molecule type" value="Genomic_DNA"/>
</dbReference>
<dbReference type="eggNOG" id="ENOG502ZFP2">
    <property type="taxonomic scope" value="Bacteria"/>
</dbReference>
<evidence type="ECO:0000313" key="1">
    <source>
        <dbReference type="EMBL" id="KHE90748.1"/>
    </source>
</evidence>
<comment type="caution">
    <text evidence="1">The sequence shown here is derived from an EMBL/GenBank/DDBJ whole genome shotgun (WGS) entry which is preliminary data.</text>
</comment>
<name>A0A0B0EI10_9BACT</name>
<protein>
    <submittedName>
        <fullName evidence="1">Uncharacterized protein</fullName>
    </submittedName>
</protein>
<organism evidence="1 2">
    <name type="scientific">Candidatus Scalindua brodae</name>
    <dbReference type="NCBI Taxonomy" id="237368"/>
    <lineage>
        <taxon>Bacteria</taxon>
        <taxon>Pseudomonadati</taxon>
        <taxon>Planctomycetota</taxon>
        <taxon>Candidatus Brocadiia</taxon>
        <taxon>Candidatus Brocadiales</taxon>
        <taxon>Candidatus Scalinduaceae</taxon>
        <taxon>Candidatus Scalindua</taxon>
    </lineage>
</organism>
<accession>A0A0B0EI10</accession>
<dbReference type="Proteomes" id="UP000030652">
    <property type="component" value="Unassembled WGS sequence"/>
</dbReference>
<sequence>MWPSSDTGSSGILGSSIPINELIKEVKELNRTGDNWVCGYITVQHKKGGDLTIKCTGWNFSTPKPGTVICQARQETNLDHDWPDQFAIQVIETGKDFVKIRIRRIDKCADESPGWAQYLRVDIMVNDWSAKKNSD</sequence>
<evidence type="ECO:0000313" key="2">
    <source>
        <dbReference type="Proteomes" id="UP000030652"/>
    </source>
</evidence>
<proteinExistence type="predicted"/>
<reference evidence="1 2" key="1">
    <citation type="submission" date="2014-10" db="EMBL/GenBank/DDBJ databases">
        <title>Draft genome of anammox bacterium scalindua brodae, obtained using differential coverage binning of sequence data from two enrichment reactors.</title>
        <authorList>
            <person name="Speth D.R."/>
            <person name="Russ L."/>
            <person name="Kartal B."/>
            <person name="Op den Camp H.J."/>
            <person name="Dutilh B.E."/>
            <person name="Jetten M.S."/>
        </authorList>
    </citation>
    <scope>NUCLEOTIDE SEQUENCE [LARGE SCALE GENOMIC DNA]</scope>
    <source>
        <strain evidence="1">RU1</strain>
    </source>
</reference>